<dbReference type="GeneID" id="54410647"/>
<evidence type="ECO:0000313" key="5">
    <source>
        <dbReference type="Proteomes" id="UP000799771"/>
    </source>
</evidence>
<dbReference type="RefSeq" id="XP_033526773.1">
    <property type="nucleotide sequence ID" value="XM_033670215.1"/>
</dbReference>
<feature type="region of interest" description="Disordered" evidence="2">
    <location>
        <begin position="75"/>
        <end position="105"/>
    </location>
</feature>
<keyword evidence="5" id="KW-1185">Reference proteome</keyword>
<evidence type="ECO:0000256" key="1">
    <source>
        <dbReference type="SAM" id="Coils"/>
    </source>
</evidence>
<dbReference type="Pfam" id="PF24494">
    <property type="entry name" value="DUF7587"/>
    <property type="match status" value="1"/>
</dbReference>
<feature type="compositionally biased region" description="Polar residues" evidence="2">
    <location>
        <begin position="95"/>
        <end position="105"/>
    </location>
</feature>
<sequence>MAGQNWHQAAAGVMVYRPRVDVEYQVSVKKESDIQDHLNETYAGEDEEVKPPTSLPSLNRGCSAQLDVMNRVRCSRDDSPDTLAADSGDEDGVLTPTSSHESMSPVVTNDTFLDELMVYAGSSNHEHVSNSPTVLTPSTQSTEFEDEYEYESDRTDFLETTKSPCPSHVKRSSRGQSGTKSTRFKSKKMPKQHLPVARRLDFSAAINSSKVSKRPSPSRYKSDPTSFRNALRNIEHGPRHMWTDIERLLLCIIHRWYETSDNTAIAAVFNQVTGLDFKPRKITAQFTSMLGNGSKGSIHWAQVFDEVAFDDAKGVYAEIRNLIEVTAVNLHVQLIPRDEEFDFQSGSAAKAKSPGTRTKHRRRVKLVQEEKKALIRQMALMEASAMHVQPSNSGPGVIEDHFDEYFTDVEDNPVTDLPCMPYSGTSNNPAAYSGRTSSSSPCLAFRVWDAKSYTQFTEDGDFISNAAFSVKNKSFLTPFAPEGQGLSTFLFFAKSHLSLKGNTSAFVSVSTSLLQAMVYASSMENPNIAIIDLNHPSLNQPNKKHYAADVVRWLKVNDEYKFTYKATAEYLIWGGIPRSAILHHTKLQTLENLAEIDSVCGNMLSLGLFQTKRTANGVASILRDNNTVLDGSTAKSMGKIAKCLGLDGESVTLQHIQEFVARLVDGWYITSDHTNDAYTGNAIAFSFALALGSGIHAHQRVMEAFQEGIESGFNSIVRYARSRRSKPRRNRTV</sequence>
<evidence type="ECO:0000256" key="2">
    <source>
        <dbReference type="SAM" id="MobiDB-lite"/>
    </source>
</evidence>
<name>A0A6A6ALE1_9PLEO</name>
<dbReference type="AlphaFoldDB" id="A0A6A6ALE1"/>
<dbReference type="OrthoDB" id="5397734at2759"/>
<gene>
    <name evidence="4" type="ORF">P153DRAFT_383270</name>
</gene>
<proteinExistence type="predicted"/>
<keyword evidence="1" id="KW-0175">Coiled coil</keyword>
<feature type="domain" description="DUF7587" evidence="3">
    <location>
        <begin position="440"/>
        <end position="590"/>
    </location>
</feature>
<accession>A0A6A6ALE1</accession>
<evidence type="ECO:0000259" key="3">
    <source>
        <dbReference type="Pfam" id="PF24494"/>
    </source>
</evidence>
<dbReference type="InterPro" id="IPR056009">
    <property type="entry name" value="DUF7587"/>
</dbReference>
<reference evidence="4" key="1">
    <citation type="journal article" date="2020" name="Stud. Mycol.">
        <title>101 Dothideomycetes genomes: a test case for predicting lifestyles and emergence of pathogens.</title>
        <authorList>
            <person name="Haridas S."/>
            <person name="Albert R."/>
            <person name="Binder M."/>
            <person name="Bloem J."/>
            <person name="Labutti K."/>
            <person name="Salamov A."/>
            <person name="Andreopoulos B."/>
            <person name="Baker S."/>
            <person name="Barry K."/>
            <person name="Bills G."/>
            <person name="Bluhm B."/>
            <person name="Cannon C."/>
            <person name="Castanera R."/>
            <person name="Culley D."/>
            <person name="Daum C."/>
            <person name="Ezra D."/>
            <person name="Gonzalez J."/>
            <person name="Henrissat B."/>
            <person name="Kuo A."/>
            <person name="Liang C."/>
            <person name="Lipzen A."/>
            <person name="Lutzoni F."/>
            <person name="Magnuson J."/>
            <person name="Mondo S."/>
            <person name="Nolan M."/>
            <person name="Ohm R."/>
            <person name="Pangilinan J."/>
            <person name="Park H.-J."/>
            <person name="Ramirez L."/>
            <person name="Alfaro M."/>
            <person name="Sun H."/>
            <person name="Tritt A."/>
            <person name="Yoshinaga Y."/>
            <person name="Zwiers L.-H."/>
            <person name="Turgeon B."/>
            <person name="Goodwin S."/>
            <person name="Spatafora J."/>
            <person name="Crous P."/>
            <person name="Grigoriev I."/>
        </authorList>
    </citation>
    <scope>NUCLEOTIDE SEQUENCE</scope>
    <source>
        <strain evidence="4">CBS 119687</strain>
    </source>
</reference>
<dbReference type="Proteomes" id="UP000799771">
    <property type="component" value="Unassembled WGS sequence"/>
</dbReference>
<feature type="region of interest" description="Disordered" evidence="2">
    <location>
        <begin position="158"/>
        <end position="192"/>
    </location>
</feature>
<evidence type="ECO:0000313" key="4">
    <source>
        <dbReference type="EMBL" id="KAF2132386.1"/>
    </source>
</evidence>
<protein>
    <recommendedName>
        <fullName evidence="3">DUF7587 domain-containing protein</fullName>
    </recommendedName>
</protein>
<feature type="coiled-coil region" evidence="1">
    <location>
        <begin position="357"/>
        <end position="384"/>
    </location>
</feature>
<organism evidence="4 5">
    <name type="scientific">Dothidotthia symphoricarpi CBS 119687</name>
    <dbReference type="NCBI Taxonomy" id="1392245"/>
    <lineage>
        <taxon>Eukaryota</taxon>
        <taxon>Fungi</taxon>
        <taxon>Dikarya</taxon>
        <taxon>Ascomycota</taxon>
        <taxon>Pezizomycotina</taxon>
        <taxon>Dothideomycetes</taxon>
        <taxon>Pleosporomycetidae</taxon>
        <taxon>Pleosporales</taxon>
        <taxon>Dothidotthiaceae</taxon>
        <taxon>Dothidotthia</taxon>
    </lineage>
</organism>
<feature type="compositionally biased region" description="Basic residues" evidence="2">
    <location>
        <begin position="182"/>
        <end position="191"/>
    </location>
</feature>
<dbReference type="EMBL" id="ML977501">
    <property type="protein sequence ID" value="KAF2132386.1"/>
    <property type="molecule type" value="Genomic_DNA"/>
</dbReference>
<feature type="region of interest" description="Disordered" evidence="2">
    <location>
        <begin position="41"/>
        <end position="61"/>
    </location>
</feature>